<evidence type="ECO:0000256" key="1">
    <source>
        <dbReference type="SAM" id="MobiDB-lite"/>
    </source>
</evidence>
<organism evidence="2">
    <name type="scientific">marine metagenome</name>
    <dbReference type="NCBI Taxonomy" id="408172"/>
    <lineage>
        <taxon>unclassified sequences</taxon>
        <taxon>metagenomes</taxon>
        <taxon>ecological metagenomes</taxon>
    </lineage>
</organism>
<feature type="region of interest" description="Disordered" evidence="1">
    <location>
        <begin position="1"/>
        <end position="28"/>
    </location>
</feature>
<reference evidence="2" key="1">
    <citation type="submission" date="2018-05" db="EMBL/GenBank/DDBJ databases">
        <authorList>
            <person name="Lanie J.A."/>
            <person name="Ng W.-L."/>
            <person name="Kazmierczak K.M."/>
            <person name="Andrzejewski T.M."/>
            <person name="Davidsen T.M."/>
            <person name="Wayne K.J."/>
            <person name="Tettelin H."/>
            <person name="Glass J.I."/>
            <person name="Rusch D."/>
            <person name="Podicherti R."/>
            <person name="Tsui H.-C.T."/>
            <person name="Winkler M.E."/>
        </authorList>
    </citation>
    <scope>NUCLEOTIDE SEQUENCE</scope>
</reference>
<gene>
    <name evidence="2" type="ORF">METZ01_LOCUS251674</name>
</gene>
<name>A0A382IGP3_9ZZZZ</name>
<evidence type="ECO:0000313" key="2">
    <source>
        <dbReference type="EMBL" id="SVB98820.1"/>
    </source>
</evidence>
<dbReference type="AlphaFoldDB" id="A0A382IGP3"/>
<proteinExistence type="predicted"/>
<dbReference type="EMBL" id="UINC01067293">
    <property type="protein sequence ID" value="SVB98820.1"/>
    <property type="molecule type" value="Genomic_DNA"/>
</dbReference>
<feature type="compositionally biased region" description="Polar residues" evidence="1">
    <location>
        <begin position="1"/>
        <end position="16"/>
    </location>
</feature>
<protein>
    <submittedName>
        <fullName evidence="2">Uncharacterized protein</fullName>
    </submittedName>
</protein>
<sequence length="28" mass="3292">MLYTLSIQLSGWGDSNSRPRRPERRTLT</sequence>
<feature type="compositionally biased region" description="Basic residues" evidence="1">
    <location>
        <begin position="18"/>
        <end position="28"/>
    </location>
</feature>
<accession>A0A382IGP3</accession>